<gene>
    <name evidence="5" type="primary">cofC</name>
    <name evidence="5" type="ORF">E3T53_14415</name>
</gene>
<keyword evidence="2 5" id="KW-0548">Nucleotidyltransferase</keyword>
<name>A0A4Y8KJC5_9MICO</name>
<reference evidence="5 6" key="1">
    <citation type="submission" date="2019-03" db="EMBL/GenBank/DDBJ databases">
        <title>Genomics of glacier-inhabiting Cryobacterium strains.</title>
        <authorList>
            <person name="Liu Q."/>
            <person name="Xin Y.-H."/>
        </authorList>
    </citation>
    <scope>NUCLEOTIDE SEQUENCE [LARGE SCALE GENOMIC DNA]</scope>
    <source>
        <strain evidence="5 6">CGMCC 1.4292</strain>
    </source>
</reference>
<dbReference type="EMBL" id="SOHQ01000041">
    <property type="protein sequence ID" value="TFD75979.1"/>
    <property type="molecule type" value="Genomic_DNA"/>
</dbReference>
<dbReference type="GO" id="GO:0005525">
    <property type="term" value="F:GTP binding"/>
    <property type="evidence" value="ECO:0007669"/>
    <property type="project" value="UniProtKB-KW"/>
</dbReference>
<dbReference type="Gene3D" id="3.90.550.10">
    <property type="entry name" value="Spore Coat Polysaccharide Biosynthesis Protein SpsA, Chain A"/>
    <property type="match status" value="1"/>
</dbReference>
<evidence type="ECO:0000256" key="2">
    <source>
        <dbReference type="ARBA" id="ARBA00022695"/>
    </source>
</evidence>
<organism evidence="5 6">
    <name type="scientific">Cryobacterium psychrophilum</name>
    <dbReference type="NCBI Taxonomy" id="41988"/>
    <lineage>
        <taxon>Bacteria</taxon>
        <taxon>Bacillati</taxon>
        <taxon>Actinomycetota</taxon>
        <taxon>Actinomycetes</taxon>
        <taxon>Micrococcales</taxon>
        <taxon>Microbacteriaceae</taxon>
        <taxon>Cryobacterium</taxon>
    </lineage>
</organism>
<dbReference type="SUPFAM" id="SSF53448">
    <property type="entry name" value="Nucleotide-diphospho-sugar transferases"/>
    <property type="match status" value="1"/>
</dbReference>
<proteinExistence type="predicted"/>
<dbReference type="InterPro" id="IPR002835">
    <property type="entry name" value="CofC"/>
</dbReference>
<keyword evidence="1 5" id="KW-0808">Transferase</keyword>
<comment type="caution">
    <text evidence="5">The sequence shown here is derived from an EMBL/GenBank/DDBJ whole genome shotgun (WGS) entry which is preliminary data.</text>
</comment>
<sequence>MRLSWVVVVPAKGNPGGKSRLGALPERAALAEAFALDTVSVALGSPRVLGVFVVTGDVALGAALELLGAVIVPEARGADRAGAPSEDPLNAAIRQGAAAARASFPDAPLAVVTGDLPALRATDLTKTLDLAAAYALAMVPDAAGTGTTALLVRSGLPPALLFGPGSRAAHEAAGYVPLEVAARSTIRRDVDTAEDLDVAHGLGLGPYSRAVLQEPVGPAPQ</sequence>
<dbReference type="AlphaFoldDB" id="A0A4Y8KJC5"/>
<protein>
    <submittedName>
        <fullName evidence="5">2-phospho-L-lactate guanylyltransferase</fullName>
        <ecNumber evidence="5">2.7.7.68</ecNumber>
    </submittedName>
</protein>
<dbReference type="Pfam" id="PF01983">
    <property type="entry name" value="CofC"/>
    <property type="match status" value="1"/>
</dbReference>
<accession>A0A4Y8KJC5</accession>
<dbReference type="GO" id="GO:0043814">
    <property type="term" value="F:phospholactate guanylyltransferase activity"/>
    <property type="evidence" value="ECO:0007669"/>
    <property type="project" value="UniProtKB-EC"/>
</dbReference>
<evidence type="ECO:0000313" key="5">
    <source>
        <dbReference type="EMBL" id="TFD75979.1"/>
    </source>
</evidence>
<dbReference type="PANTHER" id="PTHR40392">
    <property type="entry name" value="2-PHOSPHO-L-LACTATE GUANYLYLTRANSFERASE"/>
    <property type="match status" value="1"/>
</dbReference>
<dbReference type="EC" id="2.7.7.68" evidence="5"/>
<evidence type="ECO:0000256" key="3">
    <source>
        <dbReference type="ARBA" id="ARBA00022741"/>
    </source>
</evidence>
<evidence type="ECO:0000256" key="4">
    <source>
        <dbReference type="ARBA" id="ARBA00023134"/>
    </source>
</evidence>
<dbReference type="InterPro" id="IPR029044">
    <property type="entry name" value="Nucleotide-diphossugar_trans"/>
</dbReference>
<dbReference type="PANTHER" id="PTHR40392:SF1">
    <property type="entry name" value="2-PHOSPHO-L-LACTATE GUANYLYLTRANSFERASE"/>
    <property type="match status" value="1"/>
</dbReference>
<keyword evidence="4" id="KW-0342">GTP-binding</keyword>
<dbReference type="NCBIfam" id="TIGR03552">
    <property type="entry name" value="F420_cofC"/>
    <property type="match status" value="1"/>
</dbReference>
<evidence type="ECO:0000256" key="1">
    <source>
        <dbReference type="ARBA" id="ARBA00022679"/>
    </source>
</evidence>
<keyword evidence="3" id="KW-0547">Nucleotide-binding</keyword>
<dbReference type="OrthoDB" id="9151145at2"/>
<dbReference type="Proteomes" id="UP000298218">
    <property type="component" value="Unassembled WGS sequence"/>
</dbReference>
<keyword evidence="6" id="KW-1185">Reference proteome</keyword>
<evidence type="ECO:0000313" key="6">
    <source>
        <dbReference type="Proteomes" id="UP000298218"/>
    </source>
</evidence>